<dbReference type="EMBL" id="JAGTXO010000014">
    <property type="protein sequence ID" value="KAG8464138.1"/>
    <property type="molecule type" value="Genomic_DNA"/>
</dbReference>
<feature type="domain" description="C2H2-type" evidence="7">
    <location>
        <begin position="742"/>
        <end position="770"/>
    </location>
</feature>
<evidence type="ECO:0000259" key="7">
    <source>
        <dbReference type="PROSITE" id="PS50157"/>
    </source>
</evidence>
<dbReference type="FunFam" id="3.30.160.60:FF:000072">
    <property type="entry name" value="zinc finger protein 143 isoform X1"/>
    <property type="match status" value="1"/>
</dbReference>
<accession>A0A8J6CE31</accession>
<dbReference type="GO" id="GO:0000981">
    <property type="term" value="F:DNA-binding transcription factor activity, RNA polymerase II-specific"/>
    <property type="evidence" value="ECO:0007669"/>
    <property type="project" value="TreeGrafter"/>
</dbReference>
<evidence type="ECO:0000256" key="1">
    <source>
        <dbReference type="ARBA" id="ARBA00022723"/>
    </source>
</evidence>
<dbReference type="InterPro" id="IPR036236">
    <property type="entry name" value="Znf_C2H2_sf"/>
</dbReference>
<evidence type="ECO:0000313" key="10">
    <source>
        <dbReference type="Proteomes" id="UP000751190"/>
    </source>
</evidence>
<dbReference type="PROSITE" id="PS00028">
    <property type="entry name" value="ZINC_FINGER_C2H2_1"/>
    <property type="match status" value="7"/>
</dbReference>
<dbReference type="OMA" id="FARVEDY"/>
<keyword evidence="4" id="KW-0862">Zinc</keyword>
<sequence length="770" mass="81434">MTVDTLDAGRPRPFVQAETEEEARARRMHNMAVRMNTEPPRGHANLTQIVMWRRCIPRDLKLSVAELIARGALTWDDVFQDGNVVWAIRPIIGWRFLPEAQAYLVKVQRAFEDMAKAKAEGVANLMPTHRMDEVQAEHVRAWEAELEAECDAHDKADAERTAQVQRALADGTIEALMHDPRLRSIRQRYDARYDAERKVDAALELARMPAALHRAVAHQRQHAHCADRQRVTMQDLAVAHLKWQPAREQLVQMALGEPIALTDEQRARRPLGAQHDEDHDSAAGGANDDTAGAGADAAVGAEGRVACGSAEAAPAGAADGAATGGGGGGGGSSLFAELDLVMAAAGVDGLTPYEVARAAQIKANRLKMVQLGLVSPAEPGGSLLVGQPVNAKRTRAQLHTGERRTAAEARNAARELFTELRRSGRPTGKPVKYTPSVFPSRAAAPSDDSDGNGSSESDSEGGDGSEAAARRRGTRSSSDGDGTSSSSDGESDDDSSEGSDDSAAQPRRGARATRIGGASARKRGAAACATSSAARAAAAAAGGGARARGGGSERKPVLGRALQCPHPGCAWTFDIKHVLEEHIRTHTGEKPFACTVAGCGQAFAKSGDLTTHIRTHTGEKPFACTVAGCGQAFATSSHLTEHIRTHTGEKPFACTVAGCGQAFAKSGDLTKHIRTHTGEKPFACTVAGCGQAFAQSSHLTKHIRTHTREKPFACTVAGCGQAFATSSHLTTHIRTHTGEKPFACTVAGCGQAFATSSHLTAHVRRKHTAR</sequence>
<feature type="domain" description="C2H2-type" evidence="7">
    <location>
        <begin position="592"/>
        <end position="621"/>
    </location>
</feature>
<evidence type="ECO:0000256" key="3">
    <source>
        <dbReference type="ARBA" id="ARBA00022771"/>
    </source>
</evidence>
<protein>
    <recommendedName>
        <fullName evidence="7">C2H2-type domain-containing protein</fullName>
    </recommendedName>
</protein>
<keyword evidence="1" id="KW-0479">Metal-binding</keyword>
<dbReference type="PANTHER" id="PTHR19818:SF139">
    <property type="entry name" value="PAIR-RULE PROTEIN ODD-PAIRED"/>
    <property type="match status" value="1"/>
</dbReference>
<dbReference type="PROSITE" id="PS50157">
    <property type="entry name" value="ZINC_FINGER_C2H2_2"/>
    <property type="match status" value="7"/>
</dbReference>
<dbReference type="AlphaFoldDB" id="A0A8J6CE31"/>
<feature type="compositionally biased region" description="Low complexity" evidence="6">
    <location>
        <begin position="512"/>
        <end position="522"/>
    </location>
</feature>
<dbReference type="SUPFAM" id="SSF57667">
    <property type="entry name" value="beta-beta-alpha zinc fingers"/>
    <property type="match status" value="4"/>
</dbReference>
<evidence type="ECO:0000256" key="5">
    <source>
        <dbReference type="PROSITE-ProRule" id="PRU00042"/>
    </source>
</evidence>
<evidence type="ECO:0000313" key="9">
    <source>
        <dbReference type="EMBL" id="KAG8464138.1"/>
    </source>
</evidence>
<dbReference type="PANTHER" id="PTHR19818">
    <property type="entry name" value="ZINC FINGER PROTEIN ZIC AND GLI"/>
    <property type="match status" value="1"/>
</dbReference>
<dbReference type="SMART" id="SM00355">
    <property type="entry name" value="ZnF_C2H2"/>
    <property type="match status" value="7"/>
</dbReference>
<dbReference type="FunFam" id="3.30.160.60:FF:000007">
    <property type="entry name" value="Basic krueppel-like factor 3"/>
    <property type="match status" value="1"/>
</dbReference>
<organism evidence="9 10">
    <name type="scientific">Diacronema lutheri</name>
    <name type="common">Unicellular marine alga</name>
    <name type="synonym">Monochrysis lutheri</name>
    <dbReference type="NCBI Taxonomy" id="2081491"/>
    <lineage>
        <taxon>Eukaryota</taxon>
        <taxon>Haptista</taxon>
        <taxon>Haptophyta</taxon>
        <taxon>Pavlovophyceae</taxon>
        <taxon>Pavlovales</taxon>
        <taxon>Pavlovaceae</taxon>
        <taxon>Diacronema</taxon>
    </lineage>
</organism>
<feature type="compositionally biased region" description="Low complexity" evidence="6">
    <location>
        <begin position="475"/>
        <end position="488"/>
    </location>
</feature>
<dbReference type="Proteomes" id="UP000751190">
    <property type="component" value="Unassembled WGS sequence"/>
</dbReference>
<dbReference type="Pfam" id="PF00096">
    <property type="entry name" value="zf-C2H2"/>
    <property type="match status" value="6"/>
</dbReference>
<feature type="compositionally biased region" description="Low complexity" evidence="6">
    <location>
        <begin position="442"/>
        <end position="456"/>
    </location>
</feature>
<keyword evidence="3 5" id="KW-0863">Zinc-finger</keyword>
<feature type="region of interest" description="Disordered" evidence="6">
    <location>
        <begin position="419"/>
        <end position="522"/>
    </location>
</feature>
<feature type="region of interest" description="Disordered" evidence="6">
    <location>
        <begin position="270"/>
        <end position="294"/>
    </location>
</feature>
<dbReference type="EMBL" id="JAGTXO010000088">
    <property type="protein sequence ID" value="KAG8457028.1"/>
    <property type="molecule type" value="Genomic_DNA"/>
</dbReference>
<evidence type="ECO:0000256" key="6">
    <source>
        <dbReference type="SAM" id="MobiDB-lite"/>
    </source>
</evidence>
<evidence type="ECO:0000256" key="2">
    <source>
        <dbReference type="ARBA" id="ARBA00022737"/>
    </source>
</evidence>
<proteinExistence type="predicted"/>
<evidence type="ECO:0000256" key="4">
    <source>
        <dbReference type="ARBA" id="ARBA00022833"/>
    </source>
</evidence>
<dbReference type="Gene3D" id="3.30.160.60">
    <property type="entry name" value="Classic Zinc Finger"/>
    <property type="match status" value="7"/>
</dbReference>
<comment type="caution">
    <text evidence="9">The sequence shown here is derived from an EMBL/GenBank/DDBJ whole genome shotgun (WGS) entry which is preliminary data.</text>
</comment>
<feature type="domain" description="C2H2-type" evidence="7">
    <location>
        <begin position="622"/>
        <end position="651"/>
    </location>
</feature>
<dbReference type="GO" id="GO:0005634">
    <property type="term" value="C:nucleus"/>
    <property type="evidence" value="ECO:0007669"/>
    <property type="project" value="UniProtKB-ARBA"/>
</dbReference>
<keyword evidence="2" id="KW-0677">Repeat</keyword>
<dbReference type="InterPro" id="IPR013087">
    <property type="entry name" value="Znf_C2H2_type"/>
</dbReference>
<feature type="domain" description="C2H2-type" evidence="7">
    <location>
        <begin position="712"/>
        <end position="741"/>
    </location>
</feature>
<dbReference type="InterPro" id="IPR050329">
    <property type="entry name" value="GLI_C2H2-zinc-finger"/>
</dbReference>
<feature type="domain" description="C2H2-type" evidence="7">
    <location>
        <begin position="562"/>
        <end position="591"/>
    </location>
</feature>
<keyword evidence="10" id="KW-1185">Reference proteome</keyword>
<reference evidence="9" key="1">
    <citation type="submission" date="2021-05" db="EMBL/GenBank/DDBJ databases">
        <title>The genome of the haptophyte Pavlova lutheri (Diacronema luteri, Pavlovales) - a model for lipid biosynthesis in eukaryotic algae.</title>
        <authorList>
            <person name="Hulatt C.J."/>
            <person name="Posewitz M.C."/>
        </authorList>
    </citation>
    <scope>NUCLEOTIDE SEQUENCE</scope>
    <source>
        <strain evidence="9">NIVA-4/92</strain>
    </source>
</reference>
<dbReference type="GO" id="GO:0008270">
    <property type="term" value="F:zinc ion binding"/>
    <property type="evidence" value="ECO:0007669"/>
    <property type="project" value="UniProtKB-KW"/>
</dbReference>
<feature type="domain" description="C2H2-type" evidence="7">
    <location>
        <begin position="652"/>
        <end position="681"/>
    </location>
</feature>
<evidence type="ECO:0000313" key="8">
    <source>
        <dbReference type="EMBL" id="KAG8457028.1"/>
    </source>
</evidence>
<feature type="domain" description="C2H2-type" evidence="7">
    <location>
        <begin position="682"/>
        <end position="711"/>
    </location>
</feature>
<dbReference type="GO" id="GO:0000978">
    <property type="term" value="F:RNA polymerase II cis-regulatory region sequence-specific DNA binding"/>
    <property type="evidence" value="ECO:0007669"/>
    <property type="project" value="TreeGrafter"/>
</dbReference>
<dbReference type="OrthoDB" id="6077919at2759"/>
<dbReference type="GO" id="GO:0045944">
    <property type="term" value="P:positive regulation of transcription by RNA polymerase II"/>
    <property type="evidence" value="ECO:0007669"/>
    <property type="project" value="UniProtKB-ARBA"/>
</dbReference>
<gene>
    <name evidence="9" type="ORF">KFE25_000306</name>
    <name evidence="8" type="ORF">KFE25_010444</name>
</gene>
<dbReference type="FunFam" id="3.30.160.60:FF:000125">
    <property type="entry name" value="Putative zinc finger protein 143"/>
    <property type="match status" value="4"/>
</dbReference>
<name>A0A8J6CE31_DIALT</name>
<feature type="compositionally biased region" description="Acidic residues" evidence="6">
    <location>
        <begin position="489"/>
        <end position="500"/>
    </location>
</feature>
<feature type="compositionally biased region" description="Low complexity" evidence="6">
    <location>
        <begin position="282"/>
        <end position="294"/>
    </location>
</feature>